<feature type="compositionally biased region" description="Low complexity" evidence="2">
    <location>
        <begin position="261"/>
        <end position="271"/>
    </location>
</feature>
<keyword evidence="4" id="KW-1185">Reference proteome</keyword>
<proteinExistence type="predicted"/>
<reference evidence="3 4" key="1">
    <citation type="submission" date="2020-07" db="EMBL/GenBank/DDBJ databases">
        <title>Taxonomic proposal: Crassvirales, a new order of highly abundant and diverse bacterial viruses.</title>
        <authorList>
            <person name="Shkoporov A.N."/>
            <person name="Stockdale S.R."/>
            <person name="Guerin E."/>
            <person name="Ross R.P."/>
            <person name="Hill C."/>
        </authorList>
    </citation>
    <scope>NUCLEOTIDE SEQUENCE [LARGE SCALE GENOMIC DNA]</scope>
</reference>
<evidence type="ECO:0000256" key="2">
    <source>
        <dbReference type="SAM" id="MobiDB-lite"/>
    </source>
</evidence>
<keyword evidence="1" id="KW-0175">Coiled coil</keyword>
<dbReference type="EMBL" id="MT774384">
    <property type="protein sequence ID" value="QOR58842.1"/>
    <property type="molecule type" value="Genomic_DNA"/>
</dbReference>
<name>A0A7M1RY71_9CAUD</name>
<feature type="region of interest" description="Disordered" evidence="2">
    <location>
        <begin position="252"/>
        <end position="282"/>
    </location>
</feature>
<sequence length="4422" mass="504751">MANNCSLKFNETKVYTNLKAEVGNDDVLFNSLMSAVIDGSRPSGFNKEFETYYANNYGSIPNTNDESKEVATAIKNFYKNRNFNVNEHTTDSAFISDVKSKGYTSTAAKTCGIRTTGNLMLAFYHNDLIKGRLEEHAEDRKDNLANRVINRMLGAVATNILEARKVEATKEEIAKVRKQLMNTKSNDFIKLEDEVSKTTPQLRNQFATLKDMLSDKVKYFTQVIQTDDRLGEIRFKKDDDLSQQEADWSESFDIEDDDDLNLNNAADNASNNEKDTTTARWEDNGTKSDFMKDFSFAVRSYLSTIPKLSSTEVSSDGKYQYDKSNPLGMVDYMDFKVVNSAIRGDIETTNIDAFLKKLEDIAESNKEYAGLAYLANDLKKKPDFAYKLFQVYRRRTIRKQQVRIDDNAVSPTRSNNRADKLETLRINYLNDIKSTALNIMIEDTNDILGAIKTKIDDYKTLQKTKGFDLNKEALSGDIINAIATRLKQYYPSLDKAAIERFARLNGKVDGKTPNIANNLTQLYGYLENTAKYANETLNNKRNLDTRFKEANKIKDKKAKKEALDSVREAYKQGYLSTNTKAYALELAKSLAPYSVVNIDSNSTNALGNQSADQINDSMITNFLNAVKATLTEQQKDGTKVSTELINYGKYKFQGVQYNLSGILMEHRDENGAVINYGLFYKDKDGNIQITNYARDMVNISLFDGAGNPNTKDNVLYSGMSKGDYVYTGFAQYFNAEQNPKMLMGDYFMRIPSDAPKNFIVHAPRYKVDGLFSKMHAIKNAKGEVIAKEVSVDDINENHPIVQQFRNIFKQELLDMVNFINIVFEVKENTETLKDGTVVDQRGRIVFNNDNTPMFKKGWGLDAESARRVFANYNIGKGHKHFIEKKGDGWAFNGLLFKDDRFVLTDYKTGTTTKYGDDLLKYLFPSLYGGARDGFIPFTTNANGEVELNLSADQEAMITRMVKGFVTDYSNNAITRMSEYKDLDINNLINEKNSIDFALNHRLMYIAFNDIFEGDTKFYKDTQTFLKRSKESQASGVPYGFVDTSLDLRENSTIVQGAFLNTPEVQARLKAIGLDVQQKTKFNGITIKNTVRTSEECKVDTEDTTGKLTDKDGILVRDLVKNAKLTVKQARNLMKGFSGTTVNDAQSYITFEEWIRRIAGRGQLNDYLPLIEAIQDESKEIPADLLKKFVQVQKNFYYDQYYDKDLNTIAPRQIKNAEFVLVPRFIKGTQLEQVYEAMKANNIDQLNTEETSKAGKARVLTIFDEKTGEVTEEHLKDFNNKAEDYREEYDYNHLYTQQETPQHMNAKNKAGIQIMKKILDNIDSNSPLHAYKEDFFNMYVANIKDSFNKLVDELKIPLDEDGNIKFDEAGNITGVDMQVFFDKLKDECMRLGLDSNMMDFVTLNASMPIAANGCPNPVMPTYLSNVVNKLESISQAMFNSAITRQELPGFHAAQITNVGFKATKDQVGYSKELKYHPNGERYIEIMLPASNFGFAKNADGTYKKSKEELLKELQDAGLDTLIGYRIPTEGKQSVCVMKVVGFLDDAQGSTIVVPDDWVSQTGSDFDIDSVYGIQYSSYIDKHGNIRKQDYSEELDIYDYANYVNRHLEKADKIKDKSVREAFEKLNKEIDEQFEKSRKELAEEETQAYDVLSDETKELVKAAYKDFESQAVKNPETGKLTKDSYLKQLQFVVDYIRTNKTNLDAADDNFISVHEDMVDSISNEYIDKKTFKSDKAKEILQARIDKFNKAAKKLGIMSYKQYLAQNVEDANSREARNNRLLDDMIHILQANESLEENLSRSNFESIIAARDKVMNPVVKEVREARSPYDFLDQAAYQEDVMSGAKLKAFSVTRDTFCSVCNTVHPHITDKYTIKVAYSKDKYNLEELQKRFEKVEETDEGYVVTHNTLGWTNDNKNVDGYILTAYSSQTTAHILDAVKEGAIPNVNDFTFAVYKTLVDIGSNYDTAVGFIMQPAITRIVNAYNANKSIYSDKHNKPIEEAIKSTGKEILNTYHINTDKMNLGEIVARVNGLLGTKYSLDKHNDITLSPDELAKRLLNDKNRPVKGSIYQHDWAVLFAYNDLAKLSDKIGSTARVCNPDRFGAKQSIFATRKVFNDIADLIEDENPALVVGTSSIVNSIYAGYDPTKGLRSYITSNAKSAYPSLNAFLKYASAPSILVNRMLFDTEQDNFRIANRAIEVINGSNNVTEKDYKGFTQYILNAAYKQTDAVVNNYTYDVEKKQTVVNKEFDETDEALRIMGYGCTPDFTFNVKDVTNPTQEEVNVWSKLSPAQKISWLKANSVDAGIFNYINTNLFNEYEMNRDGQSRQTIRFNEDAVDNETAYNLFDTAFSSDNPLVKLAAMDMVKYAFVAEGFKIGRGAINKCIKNTSLRDENTFVQFNGARTSIIAQIKAQVDNVVARTDLIEQYLRSDPGVSNVPHKFMNKKYSSMFETVTRGMYEFSLDDKDNAIEFGFARESNAEFVPIQFNNYIYITKKEGNESVTRLYKIVSPDLGSGIGFAYPLNGLEAGEDREVSINNANNSVPLPSYYEAVIDNLMNSEVADYTLDELNELYKKHVATTKINKVKAVTHFDIMSDANNDNGGAKDAINKIIKTFNDYEGNRIFIQNMYLYDKTKYDSFTPPIHVEGETISNGGEPISINGNFLFRRATKVSIESHNIRTGEHIEEKPQLVEIVRETPMASSREEVTLGSASSKLEQSLRTTTDSFEKNIVKELNRRSGLGDIEAGKLMRQLRGEGFEQSTKGYKEFKDSVFYSGYAYLKHKVNSTLGKFSQFYRDENGNYFAINSPEVINVIKNNPALQRQFLETLADANAIVDKFGIINQIKADEIENPTLKFYIDEMQKMIKELSNSSIIDDAEVKFGLDYLQKLSNDPNIQNGLISIYDGFHSSGWLDAWFGDLQEQGNSLVQVVTRKVMADIRAKESQAKDFAVAFGKHFEDIKARAAKVGASVDINKIFDKNGNIVRNYTDKFVEDIKELKRNVAKARVNVQENPMEYIQAKHKLDKFLLDHVNREYVDSYYQKLYDEDEFIINNHPQIYSEYVKLREAIRQINSRRIDGVLSKEFEDKLVELRTKINDLTSQFIGNDYKPAYEYGFPGTEQAPDGSIIVTNQEVYDNARKQSLNDAVQLDQYLRRIKDIKEEYTDKEEKEGFRDMLDKMLNIIDNAEVRDSNGKVTTPASQLDTNKEYKKAKEWIANNAHWSVDDVLKVRIEDAYKKLGITNFKASKARAFIKDKLAKGEQIYDEFGNIDASKFTNTEIAAIKEDVERNYGTTNTSLFSDRNLINSAEPTNEAAPSEFFKMLNSGGMTNPEYQEIITKINNITRKYYNSAAKIVETSKMSIEDLKALGDLYDKLDKTKKHKGKGSYDAYQAYSKYAKENVNEQAYYSEEDEAKKRTEPEFYTLWKRVNARYEVLRDKKGKIVIDETTGKAVYDLTKAPKPNHWLYTTIAPNDAYWEDLNKRDPKEAARQKKEVEDKTKAQEFLSNTLETINTPQYYKAKNAALAKGIAYYKEWYNNNHVYNPFTHAYEALPIWNRTRVIPSIDNGEYSPNWTQTTLTPKAHYKNPNYIEGYTDNENYKTVETDDKNGTTHVPGYDNNLGLNEYEQEAKQYIQDTLMSFAKTETAKRAIASGMAPHRIKKAEHDAKWAAKQTKEFIGFSDMLPSGKDSWYEKIDYSEDRTIDTPMLMTQLKNKESVDLDNIRSTKPKRETYTSDEAYEKDLEAYQKRIDEATKKNEEIHQKLLDRDYIGAIQDFISSAGHYNAIQENKQLLFYTHRMLGKMKAYDTNLGWNNLRKDSQTSTSDETSYIEKVDTRLQEQFDNWVRRLVYDQYKIPQNKLTRTASMLQSFTSAKFMMLNITGGIGNITVGESAIAGEYIAKEYFTPTGWLKGKNMWRHAIPSFIRGMANEDSTTLADALVKFMNIVDFDEVNNRPTVHLDADTVLNKIRDFMYSPNSMGEHFMQNGTMFSMFFDNRMVKVPDAESNGRLGYEAMTWEQYKNKFHEYAMRNIIGGNEELLNKYETFKKDILADDNKKKEYVWNRRDINTEFANLYLTKEQKKQFITERKKLEKEAKVKFEELPTVMDQVDLKDGRLTFKEGSILAELQAKSKDKEVGDGYMFLGYMKGKVISVNKKIHGVYDKLGAAQLEKQWWGSLAMQYHKHIYPGVMKHYRRKGYFNEERGTKEIGCAPALFDFLTTPIRKLRYEKEMSDGQVEVLESLQVLLKGYAEFAMNLQTNWQLMPKWQRASIERAAGDVVGALGGICTALAVRCIWDDDDLKNSLWGNLMLYEADELTTQSMMYNMLFLPQQFDQLWSSPIAGVTAGKDIMAACNNIAAYVMDDDYDPNYTSGRYAGQNKIIVKLGRQIPIYRSLNNLATLDKANSYYKTGDNLLTLINVKDWANDIRGTSSLER</sequence>
<feature type="coiled-coil region" evidence="1">
    <location>
        <begin position="1618"/>
        <end position="1645"/>
    </location>
</feature>
<feature type="coiled-coil region" evidence="1">
    <location>
        <begin position="3725"/>
        <end position="3752"/>
    </location>
</feature>
<evidence type="ECO:0000313" key="3">
    <source>
        <dbReference type="EMBL" id="QOR58842.1"/>
    </source>
</evidence>
<feature type="compositionally biased region" description="Basic and acidic residues" evidence="2">
    <location>
        <begin position="272"/>
        <end position="282"/>
    </location>
</feature>
<accession>A0A7M1RY71</accession>
<dbReference type="GeneID" id="65129320"/>
<organism evidence="3 4">
    <name type="scientific">uncultured phage cr8_1</name>
    <dbReference type="NCBI Taxonomy" id="2772068"/>
    <lineage>
        <taxon>Viruses</taxon>
        <taxon>Duplodnaviria</taxon>
        <taxon>Heunggongvirae</taxon>
        <taxon>Uroviricota</taxon>
        <taxon>Caudoviricetes</taxon>
        <taxon>Crassvirales</taxon>
        <taxon>Intestiviridae</taxon>
        <taxon>Obtuvirinae</taxon>
        <taxon>Fohxhuevirus</taxon>
        <taxon>Fohxhuevirus gastrointestinalis</taxon>
    </lineage>
</organism>
<protein>
    <submittedName>
        <fullName evidence="3">Nuclear pore complex-like protein</fullName>
    </submittedName>
</protein>
<dbReference type="KEGG" id="vg:65129320"/>
<dbReference type="RefSeq" id="YP_010111000.1">
    <property type="nucleotide sequence ID" value="NC_055877.1"/>
</dbReference>
<evidence type="ECO:0000313" key="4">
    <source>
        <dbReference type="Proteomes" id="UP000594003"/>
    </source>
</evidence>
<evidence type="ECO:0000256" key="1">
    <source>
        <dbReference type="SAM" id="Coils"/>
    </source>
</evidence>
<dbReference type="Proteomes" id="UP000594003">
    <property type="component" value="Segment"/>
</dbReference>